<evidence type="ECO:0000313" key="2">
    <source>
        <dbReference type="Proteomes" id="UP001056778"/>
    </source>
</evidence>
<accession>A0ACB9SMF7</accession>
<keyword evidence="2" id="KW-1185">Reference proteome</keyword>
<protein>
    <submittedName>
        <fullName evidence="1">Uncharacterized protein</fullName>
    </submittedName>
</protein>
<name>A0ACB9SMF7_HOLOL</name>
<dbReference type="EMBL" id="CM043023">
    <property type="protein sequence ID" value="KAI4454922.1"/>
    <property type="molecule type" value="Genomic_DNA"/>
</dbReference>
<evidence type="ECO:0000313" key="1">
    <source>
        <dbReference type="EMBL" id="KAI4454922.1"/>
    </source>
</evidence>
<dbReference type="Proteomes" id="UP001056778">
    <property type="component" value="Chromosome 9"/>
</dbReference>
<comment type="caution">
    <text evidence="1">The sequence shown here is derived from an EMBL/GenBank/DDBJ whole genome shotgun (WGS) entry which is preliminary data.</text>
</comment>
<sequence length="240" mass="28086">MAVIYLRIQGDGYKYGKYFVTNDLVIKYGNLAELQRCDVEAHQIDRRSSTRIKFNINGIFLHFLLNELIYCGHYRSSFVNFYVPNELKVNTILFDLQNTTDQIIDYKWNEILNYLVREKCELEHALSWLSTLGGAFSALGDYFASSALVAGKISYHQLVLAIRMGDPTIASRCKLYFSLSLIQRHKFKLARKIIEAEFQECKNAVILDTRLVKMCLGIWSKLQYEHQKYRQEKKSKRLQK</sequence>
<reference evidence="1" key="1">
    <citation type="submission" date="2022-04" db="EMBL/GenBank/DDBJ databases">
        <title>Chromosome-scale genome assembly of Holotrichia oblita Faldermann.</title>
        <authorList>
            <person name="Rongchong L."/>
        </authorList>
    </citation>
    <scope>NUCLEOTIDE SEQUENCE</scope>
    <source>
        <strain evidence="1">81SQS9</strain>
    </source>
</reference>
<proteinExistence type="predicted"/>
<organism evidence="1 2">
    <name type="scientific">Holotrichia oblita</name>
    <name type="common">Chafer beetle</name>
    <dbReference type="NCBI Taxonomy" id="644536"/>
    <lineage>
        <taxon>Eukaryota</taxon>
        <taxon>Metazoa</taxon>
        <taxon>Ecdysozoa</taxon>
        <taxon>Arthropoda</taxon>
        <taxon>Hexapoda</taxon>
        <taxon>Insecta</taxon>
        <taxon>Pterygota</taxon>
        <taxon>Neoptera</taxon>
        <taxon>Endopterygota</taxon>
        <taxon>Coleoptera</taxon>
        <taxon>Polyphaga</taxon>
        <taxon>Scarabaeiformia</taxon>
        <taxon>Scarabaeidae</taxon>
        <taxon>Melolonthinae</taxon>
        <taxon>Holotrichia</taxon>
    </lineage>
</organism>
<gene>
    <name evidence="1" type="ORF">MML48_9g00016512</name>
</gene>